<proteinExistence type="predicted"/>
<protein>
    <submittedName>
        <fullName evidence="1">Uncharacterized protein</fullName>
    </submittedName>
</protein>
<dbReference type="EnsemblPlants" id="LPERR03G30110.1">
    <property type="protein sequence ID" value="LPERR03G30110.1"/>
    <property type="gene ID" value="LPERR03G30110"/>
</dbReference>
<evidence type="ECO:0000313" key="1">
    <source>
        <dbReference type="EnsemblPlants" id="LPERR03G30110.1"/>
    </source>
</evidence>
<evidence type="ECO:0000313" key="2">
    <source>
        <dbReference type="Proteomes" id="UP000032180"/>
    </source>
</evidence>
<dbReference type="AlphaFoldDB" id="A0A0D9VZK0"/>
<reference evidence="1" key="3">
    <citation type="submission" date="2015-04" db="UniProtKB">
        <authorList>
            <consortium name="EnsemblPlants"/>
        </authorList>
    </citation>
    <scope>IDENTIFICATION</scope>
</reference>
<dbReference type="Gramene" id="LPERR03G30110.1">
    <property type="protein sequence ID" value="LPERR03G30110.1"/>
    <property type="gene ID" value="LPERR03G30110"/>
</dbReference>
<organism evidence="1 2">
    <name type="scientific">Leersia perrieri</name>
    <dbReference type="NCBI Taxonomy" id="77586"/>
    <lineage>
        <taxon>Eukaryota</taxon>
        <taxon>Viridiplantae</taxon>
        <taxon>Streptophyta</taxon>
        <taxon>Embryophyta</taxon>
        <taxon>Tracheophyta</taxon>
        <taxon>Spermatophyta</taxon>
        <taxon>Magnoliopsida</taxon>
        <taxon>Liliopsida</taxon>
        <taxon>Poales</taxon>
        <taxon>Poaceae</taxon>
        <taxon>BOP clade</taxon>
        <taxon>Oryzoideae</taxon>
        <taxon>Oryzeae</taxon>
        <taxon>Oryzinae</taxon>
        <taxon>Leersia</taxon>
    </lineage>
</organism>
<dbReference type="Proteomes" id="UP000032180">
    <property type="component" value="Chromosome 3"/>
</dbReference>
<reference evidence="1 2" key="1">
    <citation type="submission" date="2012-08" db="EMBL/GenBank/DDBJ databases">
        <title>Oryza genome evolution.</title>
        <authorList>
            <person name="Wing R.A."/>
        </authorList>
    </citation>
    <scope>NUCLEOTIDE SEQUENCE</scope>
</reference>
<sequence length="24" mass="2909">MTQRQLFTQDQELRKCFKGNLVPQ</sequence>
<name>A0A0D9VZK0_9ORYZ</name>
<dbReference type="HOGENOM" id="CLU_3421588_0_0_1"/>
<reference evidence="2" key="2">
    <citation type="submission" date="2013-12" db="EMBL/GenBank/DDBJ databases">
        <authorList>
            <person name="Yu Y."/>
            <person name="Lee S."/>
            <person name="de Baynast K."/>
            <person name="Wissotski M."/>
            <person name="Liu L."/>
            <person name="Talag J."/>
            <person name="Goicoechea J."/>
            <person name="Angelova A."/>
            <person name="Jetty R."/>
            <person name="Kudrna D."/>
            <person name="Golser W."/>
            <person name="Rivera L."/>
            <person name="Zhang J."/>
            <person name="Wing R."/>
        </authorList>
    </citation>
    <scope>NUCLEOTIDE SEQUENCE</scope>
</reference>
<keyword evidence="2" id="KW-1185">Reference proteome</keyword>
<accession>A0A0D9VZK0</accession>